<feature type="transmembrane region" description="Helical" evidence="8">
    <location>
        <begin position="50"/>
        <end position="72"/>
    </location>
</feature>
<feature type="transmembrane region" description="Helical" evidence="8">
    <location>
        <begin position="240"/>
        <end position="258"/>
    </location>
</feature>
<dbReference type="GO" id="GO:0008360">
    <property type="term" value="P:regulation of cell shape"/>
    <property type="evidence" value="ECO:0007669"/>
    <property type="project" value="UniProtKB-KW"/>
</dbReference>
<name>A0A949JW30_9FIRM</name>
<sequence>MMKSTDNRFIKQAGILAVAGILCRIIGILYRSPLTNIIGDEGNGYYSSAYNIYTIILLVSSYSIPSAISKIISQRLALKEYRNAHRIFRCSILYVVIAGIIGSLFAFFCADFLVGSNAVPVLRIFAPTIFLSGLLGVLRGYFQAHGSMVQTSVSQILEQILNAVISILAAYLLIQSFTGADMTQKAIRGASGSALGTGAGVLTALIFVFAVYMFNRRTIVRRIERDTGHKTESYREISKIILFMVTPVILSTFIYNFSTSLNQTIYSKILESTTALTNAQIATSYGIFSGKAIVITNIPIAIATAMSSAMIPSISGTYALGDSEQTNAKISSAIRITMLIAIPAAVGMTVLARPIVQLLFPQKSSLDLAASLLRCLGVTVVLYSLSTLTNAVLQAVGKVNLPVRNASISLVIQTVALVLLLYFTDAGLYALVAATIVYSLFMCIFNGISVRNFLDYRQEIGDTFLKPVLISIVMGGIAWAVYAGCVRFIHSNTISLFLSIAAAALFYFLMILKLRLLNAADLGRKGDN</sequence>
<dbReference type="InterPro" id="IPR004268">
    <property type="entry name" value="MurJ"/>
</dbReference>
<dbReference type="InterPro" id="IPR024923">
    <property type="entry name" value="PG_synth_SpoVB"/>
</dbReference>
<protein>
    <submittedName>
        <fullName evidence="9">Polysaccharide biosynthesis protein</fullName>
    </submittedName>
</protein>
<dbReference type="InterPro" id="IPR050833">
    <property type="entry name" value="Poly_Biosynth_Transport"/>
</dbReference>
<feature type="transmembrane region" description="Helical" evidence="8">
    <location>
        <begin position="405"/>
        <end position="423"/>
    </location>
</feature>
<feature type="transmembrane region" description="Helical" evidence="8">
    <location>
        <begin position="468"/>
        <end position="490"/>
    </location>
</feature>
<dbReference type="GO" id="GO:0005886">
    <property type="term" value="C:plasma membrane"/>
    <property type="evidence" value="ECO:0007669"/>
    <property type="project" value="UniProtKB-SubCell"/>
</dbReference>
<keyword evidence="3 8" id="KW-0812">Transmembrane</keyword>
<feature type="transmembrane region" description="Helical" evidence="8">
    <location>
        <begin position="92"/>
        <end position="115"/>
    </location>
</feature>
<gene>
    <name evidence="9" type="ORF">KTH89_01340</name>
</gene>
<evidence type="ECO:0000256" key="2">
    <source>
        <dbReference type="ARBA" id="ARBA00022475"/>
    </source>
</evidence>
<dbReference type="Pfam" id="PF03023">
    <property type="entry name" value="MurJ"/>
    <property type="match status" value="1"/>
</dbReference>
<evidence type="ECO:0000256" key="6">
    <source>
        <dbReference type="ARBA" id="ARBA00022989"/>
    </source>
</evidence>
<keyword evidence="10" id="KW-1185">Reference proteome</keyword>
<comment type="subcellular location">
    <subcellularLocation>
        <location evidence="1">Cell membrane</location>
        <topology evidence="1">Multi-pass membrane protein</topology>
    </subcellularLocation>
</comment>
<feature type="transmembrane region" description="Helical" evidence="8">
    <location>
        <begin position="429"/>
        <end position="448"/>
    </location>
</feature>
<dbReference type="Proteomes" id="UP000712157">
    <property type="component" value="Unassembled WGS sequence"/>
</dbReference>
<dbReference type="PIRSF" id="PIRSF038958">
    <property type="entry name" value="PG_synth_SpoVB"/>
    <property type="match status" value="1"/>
</dbReference>
<reference evidence="9" key="1">
    <citation type="submission" date="2021-06" db="EMBL/GenBank/DDBJ databases">
        <title>Description of novel taxa of the family Lachnospiraceae.</title>
        <authorList>
            <person name="Chaplin A.V."/>
            <person name="Sokolova S.R."/>
            <person name="Pikina A.P."/>
            <person name="Korzhanova M."/>
            <person name="Belova V."/>
            <person name="Korostin D."/>
            <person name="Efimov B.A."/>
        </authorList>
    </citation>
    <scope>NUCLEOTIDE SEQUENCE</scope>
    <source>
        <strain evidence="9">ASD5720</strain>
    </source>
</reference>
<feature type="transmembrane region" description="Helical" evidence="8">
    <location>
        <begin position="368"/>
        <end position="393"/>
    </location>
</feature>
<dbReference type="AlphaFoldDB" id="A0A949JW30"/>
<comment type="caution">
    <text evidence="9">The sequence shown here is derived from an EMBL/GenBank/DDBJ whole genome shotgun (WGS) entry which is preliminary data.</text>
</comment>
<organism evidence="9 10">
    <name type="scientific">Diplocloster agilis</name>
    <dbReference type="NCBI Taxonomy" id="2850323"/>
    <lineage>
        <taxon>Bacteria</taxon>
        <taxon>Bacillati</taxon>
        <taxon>Bacillota</taxon>
        <taxon>Clostridia</taxon>
        <taxon>Lachnospirales</taxon>
        <taxon>Lachnospiraceae</taxon>
        <taxon>Diplocloster</taxon>
    </lineage>
</organism>
<feature type="transmembrane region" description="Helical" evidence="8">
    <location>
        <begin position="496"/>
        <end position="516"/>
    </location>
</feature>
<dbReference type="PANTHER" id="PTHR30250">
    <property type="entry name" value="PST FAMILY PREDICTED COLANIC ACID TRANSPORTER"/>
    <property type="match status" value="1"/>
</dbReference>
<evidence type="ECO:0000256" key="5">
    <source>
        <dbReference type="ARBA" id="ARBA00022984"/>
    </source>
</evidence>
<evidence type="ECO:0000313" key="9">
    <source>
        <dbReference type="EMBL" id="MBU9735159.1"/>
    </source>
</evidence>
<feature type="transmembrane region" description="Helical" evidence="8">
    <location>
        <begin position="12"/>
        <end position="30"/>
    </location>
</feature>
<accession>A0A949JW30</accession>
<evidence type="ECO:0000256" key="4">
    <source>
        <dbReference type="ARBA" id="ARBA00022960"/>
    </source>
</evidence>
<keyword evidence="7 8" id="KW-0472">Membrane</keyword>
<dbReference type="CDD" id="cd13124">
    <property type="entry name" value="MATE_SpoVB_like"/>
    <property type="match status" value="1"/>
</dbReference>
<feature type="transmembrane region" description="Helical" evidence="8">
    <location>
        <begin position="298"/>
        <end position="321"/>
    </location>
</feature>
<keyword evidence="6 8" id="KW-1133">Transmembrane helix</keyword>
<evidence type="ECO:0000256" key="7">
    <source>
        <dbReference type="ARBA" id="ARBA00023136"/>
    </source>
</evidence>
<evidence type="ECO:0000256" key="1">
    <source>
        <dbReference type="ARBA" id="ARBA00004651"/>
    </source>
</evidence>
<feature type="transmembrane region" description="Helical" evidence="8">
    <location>
        <begin position="333"/>
        <end position="356"/>
    </location>
</feature>
<keyword evidence="4" id="KW-0133">Cell shape</keyword>
<feature type="transmembrane region" description="Helical" evidence="8">
    <location>
        <begin position="194"/>
        <end position="215"/>
    </location>
</feature>
<dbReference type="EMBL" id="JAHQCW010000001">
    <property type="protein sequence ID" value="MBU9735159.1"/>
    <property type="molecule type" value="Genomic_DNA"/>
</dbReference>
<feature type="transmembrane region" description="Helical" evidence="8">
    <location>
        <begin position="154"/>
        <end position="174"/>
    </location>
</feature>
<evidence type="ECO:0000256" key="3">
    <source>
        <dbReference type="ARBA" id="ARBA00022692"/>
    </source>
</evidence>
<proteinExistence type="predicted"/>
<evidence type="ECO:0000256" key="8">
    <source>
        <dbReference type="SAM" id="Phobius"/>
    </source>
</evidence>
<dbReference type="PANTHER" id="PTHR30250:SF21">
    <property type="entry name" value="LIPID II FLIPPASE MURJ"/>
    <property type="match status" value="1"/>
</dbReference>
<evidence type="ECO:0000313" key="10">
    <source>
        <dbReference type="Proteomes" id="UP000712157"/>
    </source>
</evidence>
<dbReference type="GO" id="GO:0009252">
    <property type="term" value="P:peptidoglycan biosynthetic process"/>
    <property type="evidence" value="ECO:0007669"/>
    <property type="project" value="UniProtKB-KW"/>
</dbReference>
<keyword evidence="2" id="KW-1003">Cell membrane</keyword>
<feature type="transmembrane region" description="Helical" evidence="8">
    <location>
        <begin position="121"/>
        <end position="142"/>
    </location>
</feature>
<dbReference type="RefSeq" id="WP_238720329.1">
    <property type="nucleotide sequence ID" value="NZ_JAHQCW010000001.1"/>
</dbReference>
<keyword evidence="5" id="KW-0573">Peptidoglycan synthesis</keyword>